<evidence type="ECO:0000259" key="4">
    <source>
        <dbReference type="SMART" id="SM00418"/>
    </source>
</evidence>
<dbReference type="GO" id="GO:0003700">
    <property type="term" value="F:DNA-binding transcription factor activity"/>
    <property type="evidence" value="ECO:0007669"/>
    <property type="project" value="InterPro"/>
</dbReference>
<comment type="caution">
    <text evidence="5">The sequence shown here is derived from an EMBL/GenBank/DDBJ whole genome shotgun (WGS) entry which is preliminary data.</text>
</comment>
<keyword evidence="1" id="KW-0805">Transcription regulation</keyword>
<accession>A0AAP6BFR1</accession>
<dbReference type="InterPro" id="IPR001845">
    <property type="entry name" value="HTH_ArsR_DNA-bd_dom"/>
</dbReference>
<dbReference type="EMBL" id="JARAWC010000025">
    <property type="protein sequence ID" value="MDX2963879.1"/>
    <property type="molecule type" value="Genomic_DNA"/>
</dbReference>
<evidence type="ECO:0000313" key="5">
    <source>
        <dbReference type="EMBL" id="MDX2963879.1"/>
    </source>
</evidence>
<dbReference type="InterPro" id="IPR036388">
    <property type="entry name" value="WH-like_DNA-bd_sf"/>
</dbReference>
<evidence type="ECO:0000256" key="1">
    <source>
        <dbReference type="ARBA" id="ARBA00023015"/>
    </source>
</evidence>
<dbReference type="PANTHER" id="PTHR43132">
    <property type="entry name" value="ARSENICAL RESISTANCE OPERON REPRESSOR ARSR-RELATED"/>
    <property type="match status" value="1"/>
</dbReference>
<organism evidence="5 8">
    <name type="scientific">Streptomyces acidiscabies</name>
    <dbReference type="NCBI Taxonomy" id="42234"/>
    <lineage>
        <taxon>Bacteria</taxon>
        <taxon>Bacillati</taxon>
        <taxon>Actinomycetota</taxon>
        <taxon>Actinomycetes</taxon>
        <taxon>Kitasatosporales</taxon>
        <taxon>Streptomycetaceae</taxon>
        <taxon>Streptomyces</taxon>
    </lineage>
</organism>
<dbReference type="PANTHER" id="PTHR43132:SF8">
    <property type="entry name" value="HTH-TYPE TRANSCRIPTIONAL REGULATOR KMTR"/>
    <property type="match status" value="1"/>
</dbReference>
<dbReference type="InterPro" id="IPR051011">
    <property type="entry name" value="Metal_resp_trans_reg"/>
</dbReference>
<dbReference type="InterPro" id="IPR036390">
    <property type="entry name" value="WH_DNA-bd_sf"/>
</dbReference>
<keyword evidence="3" id="KW-0804">Transcription</keyword>
<protein>
    <submittedName>
        <fullName evidence="5">Winged helix-turn-helix domain-containing protein</fullName>
    </submittedName>
</protein>
<proteinExistence type="predicted"/>
<dbReference type="Proteomes" id="UP001272987">
    <property type="component" value="Unassembled WGS sequence"/>
</dbReference>
<dbReference type="Pfam" id="PF13412">
    <property type="entry name" value="HTH_24"/>
    <property type="match status" value="1"/>
</dbReference>
<evidence type="ECO:0000313" key="8">
    <source>
        <dbReference type="Proteomes" id="UP001282288"/>
    </source>
</evidence>
<dbReference type="EMBL" id="JARAWP010000002">
    <property type="protein sequence ID" value="MDX3017231.1"/>
    <property type="molecule type" value="Genomic_DNA"/>
</dbReference>
<dbReference type="Gene3D" id="1.10.10.10">
    <property type="entry name" value="Winged helix-like DNA-binding domain superfamily/Winged helix DNA-binding domain"/>
    <property type="match status" value="1"/>
</dbReference>
<keyword evidence="7" id="KW-1185">Reference proteome</keyword>
<dbReference type="InterPro" id="IPR011991">
    <property type="entry name" value="ArsR-like_HTH"/>
</dbReference>
<dbReference type="SUPFAM" id="SSF46785">
    <property type="entry name" value="Winged helix' DNA-binding domain"/>
    <property type="match status" value="1"/>
</dbReference>
<dbReference type="Proteomes" id="UP001282288">
    <property type="component" value="Unassembled WGS sequence"/>
</dbReference>
<reference evidence="5 7" key="1">
    <citation type="journal article" date="2023" name="Microb. Genom.">
        <title>Mesoterricola silvestris gen. nov., sp. nov., Mesoterricola sediminis sp. nov., Geothrix oryzae sp. nov., Geothrix edaphica sp. nov., Geothrix rubra sp. nov., and Geothrix limicola sp. nov., six novel members of Acidobacteriota isolated from soils.</title>
        <authorList>
            <person name="Weisberg A.J."/>
            <person name="Pearce E."/>
            <person name="Kramer C.G."/>
            <person name="Chang J.H."/>
            <person name="Clarke C.R."/>
        </authorList>
    </citation>
    <scope>NUCLEOTIDE SEQUENCE</scope>
    <source>
        <strain evidence="6 7">NB05-1H</strain>
        <strain evidence="5">NRRL_B-16521</strain>
    </source>
</reference>
<dbReference type="SMART" id="SM00418">
    <property type="entry name" value="HTH_ARSR"/>
    <property type="match status" value="1"/>
</dbReference>
<dbReference type="GO" id="GO:0003677">
    <property type="term" value="F:DNA binding"/>
    <property type="evidence" value="ECO:0007669"/>
    <property type="project" value="UniProtKB-KW"/>
</dbReference>
<keyword evidence="2" id="KW-0238">DNA-binding</keyword>
<evidence type="ECO:0000256" key="3">
    <source>
        <dbReference type="ARBA" id="ARBA00023163"/>
    </source>
</evidence>
<dbReference type="AlphaFoldDB" id="A0AAP6BFR1"/>
<feature type="domain" description="HTH arsR-type" evidence="4">
    <location>
        <begin position="155"/>
        <end position="230"/>
    </location>
</feature>
<name>A0AAP6BFR1_9ACTN</name>
<dbReference type="GeneID" id="69810165"/>
<gene>
    <name evidence="5" type="ORF">PV399_29755</name>
    <name evidence="6" type="ORF">PV666_04960</name>
</gene>
<dbReference type="RefSeq" id="WP_010351874.1">
    <property type="nucleotide sequence ID" value="NZ_BCMK01000006.1"/>
</dbReference>
<evidence type="ECO:0000313" key="6">
    <source>
        <dbReference type="EMBL" id="MDX3017231.1"/>
    </source>
</evidence>
<sequence length="263" mass="27359">MAKILHIPGGPERLLEICTDAEIPPPAACSAALKFLRTAVAPHRARLQAHLDAARETLRGIMARDGVEVLLNSLGPGISWNAPVLSISGVRPGESRPGGGGLVLTPSLFLQHTGKVIPAGGRGAGGAALLAFADRPGPDDVARILGEHRANDPHCALAALVGRTRAATLHAVKEGCTNTELAERLGVSTAAVSQHTAVLRSAGLIRTRRNRSRMIHTVTPLGRLLLQGEAAQRHPAPAPRPSTAQSRQAVRAVGVVGMSPMLP</sequence>
<evidence type="ECO:0000256" key="2">
    <source>
        <dbReference type="ARBA" id="ARBA00023125"/>
    </source>
</evidence>
<dbReference type="CDD" id="cd00090">
    <property type="entry name" value="HTH_ARSR"/>
    <property type="match status" value="1"/>
</dbReference>
<evidence type="ECO:0000313" key="7">
    <source>
        <dbReference type="Proteomes" id="UP001272987"/>
    </source>
</evidence>